<sequence>MPATVQAQTGAAADSRHGFNVSAGSLSQTLNAFAASAGIELTVDAVLLQGKHSAGLAGSYSIDEGFAALLQGHGLLAVRQANGSYTLVVSGDGEAGIALPQTMIQSSVAATGNLPPAYAGGQVASGSRLGLLGNKDFMETPFNTVAYTEEYVQNRQAQDIGAVIGATDPSVYVPSKRSNYETFFIRGFSTTANDITFNGLIGMAPNMRGSTELAERVEVLKGPSALLNGMPPDGSVAGSINIVPKRAGDEPLARLTTTYESRGLGGVHADVGQRFGEQKQFGVRFNGVYRDGDTAVDDQQHKMELSSLAMDWRGERARLSADLYKQRERMDGVNYFGISSIADTVTRVPTPKKGDHSLAPEWGYTVNDTETVVLRGEFDLSEAITAYGAWGQRDGGYDALMTRDTLLNDAGDIDATAIRSARDGTQKSGEVGLKGHFATGPVNHAWTLAASRFSSKNSFKDAAFFGHARTNYYNLDFGPAPDLSGFGATTSKTEAKLGSYALVDTLSFAQDRVQWTVGARHQTVQSSNYGRTGAKTASYDESRLSPATALLVKVTDNVSVYANYIEGLSQGASAPDTAANAGDIMKPFQTKQYEVGSKLDLGYLATTLSLFQIEKPSAYTDPVTNLFGVYGEQRNRGVEWNFFGEVQPGLRLLGGASYTKAELTKARIAANEGNQVTGVPKVLAKLGTEYDLDSITGLTLTGNLNYTGERYVTDDHRLSLPSYTTFDLGTRYSTRIAAKPVTLRATLQNVANKAYWLGSWSGGDGSGLSGGLGAPRTLLMSASVDF</sequence>
<dbReference type="CDD" id="cd01347">
    <property type="entry name" value="ligand_gated_channel"/>
    <property type="match status" value="1"/>
</dbReference>
<dbReference type="KEGG" id="ptk:EXN22_15250"/>
<name>A0A411MQQ0_9PSED</name>
<evidence type="ECO:0000256" key="9">
    <source>
        <dbReference type="ARBA" id="ARBA00023065"/>
    </source>
</evidence>
<dbReference type="InterPro" id="IPR037066">
    <property type="entry name" value="Plug_dom_sf"/>
</dbReference>
<dbReference type="InterPro" id="IPR039426">
    <property type="entry name" value="TonB-dep_rcpt-like"/>
</dbReference>
<dbReference type="EMBL" id="CP035952">
    <property type="protein sequence ID" value="QBF29098.1"/>
    <property type="molecule type" value="Genomic_DNA"/>
</dbReference>
<evidence type="ECO:0000256" key="12">
    <source>
        <dbReference type="ARBA" id="ARBA00023170"/>
    </source>
</evidence>
<evidence type="ECO:0000256" key="3">
    <source>
        <dbReference type="ARBA" id="ARBA00022448"/>
    </source>
</evidence>
<dbReference type="GO" id="GO:0015891">
    <property type="term" value="P:siderophore transport"/>
    <property type="evidence" value="ECO:0007669"/>
    <property type="project" value="InterPro"/>
</dbReference>
<evidence type="ECO:0000256" key="8">
    <source>
        <dbReference type="ARBA" id="ARBA00023004"/>
    </source>
</evidence>
<dbReference type="PROSITE" id="PS52016">
    <property type="entry name" value="TONB_DEPENDENT_REC_3"/>
    <property type="match status" value="1"/>
</dbReference>
<dbReference type="Gene3D" id="2.170.130.10">
    <property type="entry name" value="TonB-dependent receptor, plug domain"/>
    <property type="match status" value="1"/>
</dbReference>
<keyword evidence="12 18" id="KW-0675">Receptor</keyword>
<dbReference type="Proteomes" id="UP000291130">
    <property type="component" value="Chromosome"/>
</dbReference>
<dbReference type="Pfam" id="PF00593">
    <property type="entry name" value="TonB_dep_Rec_b-barrel"/>
    <property type="match status" value="1"/>
</dbReference>
<dbReference type="InterPro" id="IPR010917">
    <property type="entry name" value="TonB_rcpt_CS"/>
</dbReference>
<dbReference type="Gene3D" id="2.40.170.20">
    <property type="entry name" value="TonB-dependent receptor, beta-barrel domain"/>
    <property type="match status" value="1"/>
</dbReference>
<keyword evidence="5" id="KW-0410">Iron transport</keyword>
<evidence type="ECO:0000256" key="1">
    <source>
        <dbReference type="ARBA" id="ARBA00004571"/>
    </source>
</evidence>
<keyword evidence="6 14" id="KW-0812">Transmembrane</keyword>
<dbReference type="InterPro" id="IPR010105">
    <property type="entry name" value="TonB_sidphr_rcpt"/>
</dbReference>
<organism evidence="18 19">
    <name type="scientific">Pseudomonas tructae</name>
    <dbReference type="NCBI Taxonomy" id="2518644"/>
    <lineage>
        <taxon>Bacteria</taxon>
        <taxon>Pseudomonadati</taxon>
        <taxon>Pseudomonadota</taxon>
        <taxon>Gammaproteobacteria</taxon>
        <taxon>Pseudomonadales</taxon>
        <taxon>Pseudomonadaceae</taxon>
        <taxon>Pseudomonas</taxon>
    </lineage>
</organism>
<evidence type="ECO:0000256" key="5">
    <source>
        <dbReference type="ARBA" id="ARBA00022496"/>
    </source>
</evidence>
<dbReference type="InterPro" id="IPR000531">
    <property type="entry name" value="Beta-barrel_TonB"/>
</dbReference>
<comment type="subcellular location">
    <subcellularLocation>
        <location evidence="1 14">Cell outer membrane</location>
        <topology evidence="1 14">Multi-pass membrane protein</topology>
    </subcellularLocation>
</comment>
<dbReference type="GO" id="GO:0009279">
    <property type="term" value="C:cell outer membrane"/>
    <property type="evidence" value="ECO:0007669"/>
    <property type="project" value="UniProtKB-SubCell"/>
</dbReference>
<keyword evidence="13 14" id="KW-0998">Cell outer membrane</keyword>
<evidence type="ECO:0000256" key="6">
    <source>
        <dbReference type="ARBA" id="ARBA00022692"/>
    </source>
</evidence>
<proteinExistence type="inferred from homology"/>
<evidence type="ECO:0000313" key="19">
    <source>
        <dbReference type="Proteomes" id="UP000291130"/>
    </source>
</evidence>
<keyword evidence="4 14" id="KW-1134">Transmembrane beta strand</keyword>
<evidence type="ECO:0000256" key="10">
    <source>
        <dbReference type="ARBA" id="ARBA00023077"/>
    </source>
</evidence>
<dbReference type="PANTHER" id="PTHR32552">
    <property type="entry name" value="FERRICHROME IRON RECEPTOR-RELATED"/>
    <property type="match status" value="1"/>
</dbReference>
<dbReference type="InterPro" id="IPR011662">
    <property type="entry name" value="Secretin/TonB_short_N"/>
</dbReference>
<dbReference type="Pfam" id="PF07715">
    <property type="entry name" value="Plug"/>
    <property type="match status" value="1"/>
</dbReference>
<evidence type="ECO:0000256" key="11">
    <source>
        <dbReference type="ARBA" id="ARBA00023136"/>
    </source>
</evidence>
<evidence type="ECO:0000256" key="4">
    <source>
        <dbReference type="ARBA" id="ARBA00022452"/>
    </source>
</evidence>
<dbReference type="SMART" id="SM00965">
    <property type="entry name" value="STN"/>
    <property type="match status" value="1"/>
</dbReference>
<keyword evidence="8" id="KW-0408">Iron</keyword>
<comment type="similarity">
    <text evidence="2 14 16">Belongs to the TonB-dependent receptor family.</text>
</comment>
<keyword evidence="19" id="KW-1185">Reference proteome</keyword>
<evidence type="ECO:0000256" key="2">
    <source>
        <dbReference type="ARBA" id="ARBA00009810"/>
    </source>
</evidence>
<dbReference type="PROSITE" id="PS01156">
    <property type="entry name" value="TONB_DEPENDENT_REC_2"/>
    <property type="match status" value="1"/>
</dbReference>
<evidence type="ECO:0000256" key="14">
    <source>
        <dbReference type="PROSITE-ProRule" id="PRU01360"/>
    </source>
</evidence>
<accession>A0A411MQQ0</accession>
<dbReference type="AlphaFoldDB" id="A0A411MQQ0"/>
<dbReference type="SUPFAM" id="SSF56935">
    <property type="entry name" value="Porins"/>
    <property type="match status" value="1"/>
</dbReference>
<dbReference type="GO" id="GO:0015344">
    <property type="term" value="F:siderophore uptake transmembrane transporter activity"/>
    <property type="evidence" value="ECO:0007669"/>
    <property type="project" value="TreeGrafter"/>
</dbReference>
<keyword evidence="10 16" id="KW-0798">TonB box</keyword>
<dbReference type="Pfam" id="PF07660">
    <property type="entry name" value="STN"/>
    <property type="match status" value="1"/>
</dbReference>
<evidence type="ECO:0000256" key="16">
    <source>
        <dbReference type="RuleBase" id="RU003357"/>
    </source>
</evidence>
<evidence type="ECO:0000313" key="18">
    <source>
        <dbReference type="EMBL" id="QBF29098.1"/>
    </source>
</evidence>
<evidence type="ECO:0000256" key="13">
    <source>
        <dbReference type="ARBA" id="ARBA00023237"/>
    </source>
</evidence>
<dbReference type="PANTHER" id="PTHR32552:SF82">
    <property type="entry name" value="FCUA PROTEIN"/>
    <property type="match status" value="1"/>
</dbReference>
<feature type="domain" description="Secretin/TonB short N-terminal" evidence="17">
    <location>
        <begin position="39"/>
        <end position="90"/>
    </location>
</feature>
<dbReference type="NCBIfam" id="TIGR01783">
    <property type="entry name" value="TonB-siderophor"/>
    <property type="match status" value="1"/>
</dbReference>
<dbReference type="InterPro" id="IPR036942">
    <property type="entry name" value="Beta-barrel_TonB_sf"/>
</dbReference>
<evidence type="ECO:0000256" key="7">
    <source>
        <dbReference type="ARBA" id="ARBA00022729"/>
    </source>
</evidence>
<keyword evidence="9" id="KW-0406">Ion transport</keyword>
<keyword evidence="3 14" id="KW-0813">Transport</keyword>
<gene>
    <name evidence="18" type="ORF">EXN22_15250</name>
</gene>
<keyword evidence="11 14" id="KW-0472">Membrane</keyword>
<feature type="short sequence motif" description="TonB C-terminal box" evidence="15">
    <location>
        <begin position="769"/>
        <end position="786"/>
    </location>
</feature>
<reference evidence="18 19" key="1">
    <citation type="submission" date="2019-02" db="EMBL/GenBank/DDBJ databases">
        <title>Complete genome sequence of Pseudomonas sp. SNU WT1 isolated from rainbow trout.</title>
        <authorList>
            <person name="Oh W.T."/>
            <person name="Park S.C."/>
        </authorList>
    </citation>
    <scope>NUCLEOTIDE SEQUENCE [LARGE SCALE GENOMIC DNA]</scope>
    <source>
        <strain evidence="18 19">SNU WT1</strain>
    </source>
</reference>
<keyword evidence="7" id="KW-0732">Signal</keyword>
<dbReference type="OrthoDB" id="8732650at2"/>
<dbReference type="GO" id="GO:0038023">
    <property type="term" value="F:signaling receptor activity"/>
    <property type="evidence" value="ECO:0007669"/>
    <property type="project" value="InterPro"/>
</dbReference>
<dbReference type="Gene3D" id="3.55.50.30">
    <property type="match status" value="1"/>
</dbReference>
<evidence type="ECO:0000256" key="15">
    <source>
        <dbReference type="PROSITE-ProRule" id="PRU10144"/>
    </source>
</evidence>
<dbReference type="InterPro" id="IPR012910">
    <property type="entry name" value="Plug_dom"/>
</dbReference>
<protein>
    <submittedName>
        <fullName evidence="18">TonB-dependent receptor</fullName>
    </submittedName>
</protein>
<evidence type="ECO:0000259" key="17">
    <source>
        <dbReference type="SMART" id="SM00965"/>
    </source>
</evidence>